<evidence type="ECO:0000313" key="3">
    <source>
        <dbReference type="Proteomes" id="UP000025241"/>
    </source>
</evidence>
<evidence type="ECO:0000259" key="1">
    <source>
        <dbReference type="SMART" id="SM01321"/>
    </source>
</evidence>
<dbReference type="EMBL" id="HG322950">
    <property type="protein sequence ID" value="CDF86036.1"/>
    <property type="molecule type" value="Genomic_DNA"/>
</dbReference>
<dbReference type="InterPro" id="IPR052715">
    <property type="entry name" value="RAYT_transposase"/>
</dbReference>
<dbReference type="PANTHER" id="PTHR36966">
    <property type="entry name" value="REP-ASSOCIATED TYROSINE TRANSPOSASE"/>
    <property type="match status" value="1"/>
</dbReference>
<dbReference type="RefSeq" id="WP_043254900.1">
    <property type="nucleotide sequence ID" value="NZ_HG322950.1"/>
</dbReference>
<dbReference type="HOGENOM" id="CLU_068226_2_1_6"/>
<feature type="domain" description="Transposase IS200-like" evidence="1">
    <location>
        <begin position="15"/>
        <end position="126"/>
    </location>
</feature>
<reference evidence="2 3" key="1">
    <citation type="submission" date="2013-03" db="EMBL/GenBank/DDBJ databases">
        <authorList>
            <person name="Linke B."/>
        </authorList>
    </citation>
    <scope>NUCLEOTIDE SEQUENCE [LARGE SCALE GENOMIC DNA]</scope>
    <source>
        <strain evidence="2 3">B13</strain>
    </source>
</reference>
<dbReference type="OrthoDB" id="9791101at2"/>
<dbReference type="KEGG" id="pkc:PKB_4712"/>
<name>A0A024HME8_PSEKB</name>
<keyword evidence="3" id="KW-1185">Reference proteome</keyword>
<proteinExistence type="predicted"/>
<dbReference type="InterPro" id="IPR036515">
    <property type="entry name" value="Transposase_17_sf"/>
</dbReference>
<dbReference type="GO" id="GO:0043565">
    <property type="term" value="F:sequence-specific DNA binding"/>
    <property type="evidence" value="ECO:0007669"/>
    <property type="project" value="TreeGrafter"/>
</dbReference>
<protein>
    <recommendedName>
        <fullName evidence="1">Transposase IS200-like domain-containing protein</fullName>
    </recommendedName>
</protein>
<evidence type="ECO:0000313" key="2">
    <source>
        <dbReference type="EMBL" id="CDF86036.1"/>
    </source>
</evidence>
<reference evidence="2 3" key="2">
    <citation type="submission" date="2014-05" db="EMBL/GenBank/DDBJ databases">
        <title>Genome sequence of the 3-chlorobenzoate degrading bacterium Pseudomonas knackmussii B13 shows multiple evidence for horizontal gene transfer.</title>
        <authorList>
            <person name="Miyazaki R."/>
            <person name="Bertelli C."/>
            <person name="Falquet L."/>
            <person name="Robinson-Rechavi M."/>
            <person name="Gharib W."/>
            <person name="Roy S."/>
            <person name="Van der Meer J.R."/>
        </authorList>
    </citation>
    <scope>NUCLEOTIDE SEQUENCE [LARGE SCALE GENOMIC DNA]</scope>
    <source>
        <strain evidence="2 3">B13</strain>
    </source>
</reference>
<dbReference type="InterPro" id="IPR002686">
    <property type="entry name" value="Transposase_17"/>
</dbReference>
<dbReference type="eggNOG" id="COG1943">
    <property type="taxonomic scope" value="Bacteria"/>
</dbReference>
<dbReference type="AlphaFoldDB" id="A0A024HME8"/>
<dbReference type="Proteomes" id="UP000025241">
    <property type="component" value="Chromosome I"/>
</dbReference>
<dbReference type="PATRIC" id="fig|1301098.3.peg.4702"/>
<sequence>MGFHGKNLRKGRHSIPGQIYLLTTVTADRERLFEDWSTSQQVCREIHATDCLQSLAWVLMPDHLHWLFLLNEGSLEQAMQRFKSRSAIIANTSSNRTGKVWQSGFHDRAIRREEDLKAVARYVIANPLRAGLVKRISDYPFWNAAWL</sequence>
<accession>A0A024HME8</accession>
<dbReference type="GO" id="GO:0006313">
    <property type="term" value="P:DNA transposition"/>
    <property type="evidence" value="ECO:0007669"/>
    <property type="project" value="InterPro"/>
</dbReference>
<dbReference type="STRING" id="1301098.PKB_4712"/>
<dbReference type="NCBIfam" id="NF047646">
    <property type="entry name" value="REP_Tyr_transpos"/>
    <property type="match status" value="1"/>
</dbReference>
<dbReference type="SMART" id="SM01321">
    <property type="entry name" value="Y1_Tnp"/>
    <property type="match status" value="1"/>
</dbReference>
<gene>
    <name evidence="2" type="ORF">PKB_4712</name>
</gene>
<organism evidence="2 3">
    <name type="scientific">Pseudomonas knackmussii (strain DSM 6978 / CCUG 54928 / LMG 23759 / B13)</name>
    <dbReference type="NCBI Taxonomy" id="1301098"/>
    <lineage>
        <taxon>Bacteria</taxon>
        <taxon>Pseudomonadati</taxon>
        <taxon>Pseudomonadota</taxon>
        <taxon>Gammaproteobacteria</taxon>
        <taxon>Pseudomonadales</taxon>
        <taxon>Pseudomonadaceae</taxon>
        <taxon>Pseudomonas</taxon>
    </lineage>
</organism>
<dbReference type="GO" id="GO:0004803">
    <property type="term" value="F:transposase activity"/>
    <property type="evidence" value="ECO:0007669"/>
    <property type="project" value="InterPro"/>
</dbReference>
<dbReference type="Gene3D" id="3.30.70.1290">
    <property type="entry name" value="Transposase IS200-like"/>
    <property type="match status" value="1"/>
</dbReference>
<dbReference type="SUPFAM" id="SSF143422">
    <property type="entry name" value="Transposase IS200-like"/>
    <property type="match status" value="1"/>
</dbReference>
<dbReference type="PANTHER" id="PTHR36966:SF1">
    <property type="entry name" value="REP-ASSOCIATED TYROSINE TRANSPOSASE"/>
    <property type="match status" value="1"/>
</dbReference>
<dbReference type="Pfam" id="PF01797">
    <property type="entry name" value="Y1_Tnp"/>
    <property type="match status" value="1"/>
</dbReference>